<evidence type="ECO:0000313" key="9">
    <source>
        <dbReference type="EMBL" id="MBK1880879.1"/>
    </source>
</evidence>
<dbReference type="AlphaFoldDB" id="A0A934VUU9"/>
<name>A0A934VUU9_9BACT</name>
<keyword evidence="2" id="KW-1003">Cell membrane</keyword>
<dbReference type="PANTHER" id="PTHR30462">
    <property type="entry name" value="INTERMEMBRANE TRANSPORT PROTEIN PQIB-RELATED"/>
    <property type="match status" value="1"/>
</dbReference>
<dbReference type="EMBL" id="JAENIJ010000001">
    <property type="protein sequence ID" value="MBK1880879.1"/>
    <property type="molecule type" value="Genomic_DNA"/>
</dbReference>
<dbReference type="NCBIfam" id="NF008070">
    <property type="entry name" value="PRK10807.1"/>
    <property type="match status" value="1"/>
</dbReference>
<keyword evidence="6 7" id="KW-0472">Membrane</keyword>
<gene>
    <name evidence="9" type="primary">pqiB</name>
    <name evidence="9" type="ORF">JIN85_00550</name>
</gene>
<dbReference type="Proteomes" id="UP000603141">
    <property type="component" value="Unassembled WGS sequence"/>
</dbReference>
<evidence type="ECO:0000256" key="3">
    <source>
        <dbReference type="ARBA" id="ARBA00022519"/>
    </source>
</evidence>
<keyword evidence="5 7" id="KW-1133">Transmembrane helix</keyword>
<organism evidence="9 10">
    <name type="scientific">Luteolibacter pohnpeiensis</name>
    <dbReference type="NCBI Taxonomy" id="454153"/>
    <lineage>
        <taxon>Bacteria</taxon>
        <taxon>Pseudomonadati</taxon>
        <taxon>Verrucomicrobiota</taxon>
        <taxon>Verrucomicrobiia</taxon>
        <taxon>Verrucomicrobiales</taxon>
        <taxon>Verrucomicrobiaceae</taxon>
        <taxon>Luteolibacter</taxon>
    </lineage>
</organism>
<keyword evidence="4 7" id="KW-0812">Transmembrane</keyword>
<evidence type="ECO:0000256" key="4">
    <source>
        <dbReference type="ARBA" id="ARBA00022692"/>
    </source>
</evidence>
<evidence type="ECO:0000256" key="5">
    <source>
        <dbReference type="ARBA" id="ARBA00022989"/>
    </source>
</evidence>
<feature type="domain" description="Mce/MlaD" evidence="8">
    <location>
        <begin position="163"/>
        <end position="223"/>
    </location>
</feature>
<proteinExistence type="predicted"/>
<dbReference type="InterPro" id="IPR003399">
    <property type="entry name" value="Mce/MlaD"/>
</dbReference>
<dbReference type="Pfam" id="PF02470">
    <property type="entry name" value="MlaD"/>
    <property type="match status" value="3"/>
</dbReference>
<comment type="subcellular location">
    <subcellularLocation>
        <location evidence="1">Cell inner membrane</location>
    </subcellularLocation>
</comment>
<dbReference type="PANTHER" id="PTHR30462:SF2">
    <property type="entry name" value="INTERMEMBRANE TRANSPORT PROTEIN PQIB"/>
    <property type="match status" value="1"/>
</dbReference>
<feature type="domain" description="Mce/MlaD" evidence="8">
    <location>
        <begin position="298"/>
        <end position="392"/>
    </location>
</feature>
<evidence type="ECO:0000256" key="6">
    <source>
        <dbReference type="ARBA" id="ARBA00023136"/>
    </source>
</evidence>
<feature type="transmembrane region" description="Helical" evidence="7">
    <location>
        <begin position="24"/>
        <end position="41"/>
    </location>
</feature>
<evidence type="ECO:0000256" key="7">
    <source>
        <dbReference type="SAM" id="Phobius"/>
    </source>
</evidence>
<accession>A0A934VUU9</accession>
<keyword evidence="3" id="KW-0997">Cell inner membrane</keyword>
<comment type="caution">
    <text evidence="9">The sequence shown here is derived from an EMBL/GenBank/DDBJ whole genome shotgun (WGS) entry which is preliminary data.</text>
</comment>
<sequence length="556" mass="60729">MTETKEPVITPATPEYKAAQRWNIIWVVPILAILIGGYLVYRSFASQGPLAEVRFETADGIIAGQTEVRCRSVLVGKVEDVKLSKDLKSVMISLRIDPESESLLRDGTQFWVVRPRVSVSDISGLGTLITGAYIELDPGSGGELKTSYIGRETPPATSRSIPGRRLVLTADEAGSLMPGSPIYYRGYEVGRIESRRLDIENRQVVYEAFVREEYAGLVRRNTRFWNTSGVDVSVGTDGFKVRTPSLQAMVSGGAEFGIPDSEPAGAAVTDGASFVLHKSFDDAVNSTFLPSMKFLLLFDQSVRGLAVGAPVEFRGIQLGRVADISFNHNPVRGDRRIPVVIEIDPALLRSETRERLDDPEYQFLGNAVEHGMRAALKTGNLLSGALFVDLDYYPEAPSEEITMTGDLKTLPTISSGFAQLESKVTAILDKLEALPLDETVEKITKASDEAATTIADARETMHEIEQTLAAARETLEDPAFRDLPSDLKKTLNELQESVASVGPNGEVQGDLRRTLDELRASLRSIKSLTNTIDEKPSSLIFGKESSGNPIPRAPKK</sequence>
<dbReference type="GO" id="GO:0005886">
    <property type="term" value="C:plasma membrane"/>
    <property type="evidence" value="ECO:0007669"/>
    <property type="project" value="UniProtKB-SubCell"/>
</dbReference>
<evidence type="ECO:0000313" key="10">
    <source>
        <dbReference type="Proteomes" id="UP000603141"/>
    </source>
</evidence>
<reference evidence="9" key="1">
    <citation type="submission" date="2021-01" db="EMBL/GenBank/DDBJ databases">
        <title>Modified the classification status of verrucomicrobia.</title>
        <authorList>
            <person name="Feng X."/>
        </authorList>
    </citation>
    <scope>NUCLEOTIDE SEQUENCE</scope>
    <source>
        <strain evidence="9">KCTC 22041</strain>
    </source>
</reference>
<protein>
    <submittedName>
        <fullName evidence="9">Intermembrane transport protein PqiB</fullName>
    </submittedName>
</protein>
<dbReference type="RefSeq" id="WP_200266505.1">
    <property type="nucleotide sequence ID" value="NZ_JAENIJ010000001.1"/>
</dbReference>
<evidence type="ECO:0000256" key="1">
    <source>
        <dbReference type="ARBA" id="ARBA00004533"/>
    </source>
</evidence>
<dbReference type="InterPro" id="IPR051800">
    <property type="entry name" value="PqiA-PqiB_transport"/>
</dbReference>
<feature type="domain" description="Mce/MlaD" evidence="8">
    <location>
        <begin position="52"/>
        <end position="139"/>
    </location>
</feature>
<evidence type="ECO:0000259" key="8">
    <source>
        <dbReference type="Pfam" id="PF02470"/>
    </source>
</evidence>
<evidence type="ECO:0000256" key="2">
    <source>
        <dbReference type="ARBA" id="ARBA00022475"/>
    </source>
</evidence>
<keyword evidence="10" id="KW-1185">Reference proteome</keyword>